<evidence type="ECO:0000313" key="3">
    <source>
        <dbReference type="EMBL" id="SZX76108.1"/>
    </source>
</evidence>
<gene>
    <name evidence="3" type="ORF">BQ4739_LOCUS16470</name>
</gene>
<evidence type="ECO:0000259" key="2">
    <source>
        <dbReference type="Pfam" id="PF00112"/>
    </source>
</evidence>
<sequence length="256" mass="28108">MAKVKEQIMLTGGVLASMAMSPKAFASFVANKTAANGIFTTTEDARRLNPATTTMHAVFCYGWWDSPSALDDGYWICKNSWGPGWGLGGSFRVAYDSAYIMQPDYTFALEFNKANITQRLEDIRQRLKPHLSYDSSAAGCVLHAPRQPQRLLEFVQDLSILSSTLSMATRPRKADILADVLAFNLGWMHRLQLSAATRVPFRLCGRTKRLLYDILSPTMRPSPSPAVLPSPLPPTTPASPSPPPAAFKLLTIITCG</sequence>
<proteinExistence type="predicted"/>
<organism evidence="3 4">
    <name type="scientific">Tetradesmus obliquus</name>
    <name type="common">Green alga</name>
    <name type="synonym">Acutodesmus obliquus</name>
    <dbReference type="NCBI Taxonomy" id="3088"/>
    <lineage>
        <taxon>Eukaryota</taxon>
        <taxon>Viridiplantae</taxon>
        <taxon>Chlorophyta</taxon>
        <taxon>core chlorophytes</taxon>
        <taxon>Chlorophyceae</taxon>
        <taxon>CS clade</taxon>
        <taxon>Sphaeropleales</taxon>
        <taxon>Scenedesmaceae</taxon>
        <taxon>Tetradesmus</taxon>
    </lineage>
</organism>
<dbReference type="InterPro" id="IPR000668">
    <property type="entry name" value="Peptidase_C1A_C"/>
</dbReference>
<protein>
    <recommendedName>
        <fullName evidence="2">Peptidase C1A papain C-terminal domain-containing protein</fullName>
    </recommendedName>
</protein>
<feature type="region of interest" description="Disordered" evidence="1">
    <location>
        <begin position="221"/>
        <end position="243"/>
    </location>
</feature>
<dbReference type="Gene3D" id="3.90.70.10">
    <property type="entry name" value="Cysteine proteinases"/>
    <property type="match status" value="1"/>
</dbReference>
<keyword evidence="4" id="KW-1185">Reference proteome</keyword>
<evidence type="ECO:0000313" key="4">
    <source>
        <dbReference type="Proteomes" id="UP000256970"/>
    </source>
</evidence>
<dbReference type="AlphaFoldDB" id="A0A383WER1"/>
<dbReference type="SUPFAM" id="SSF54001">
    <property type="entry name" value="Cysteine proteinases"/>
    <property type="match status" value="1"/>
</dbReference>
<evidence type="ECO:0000256" key="1">
    <source>
        <dbReference type="SAM" id="MobiDB-lite"/>
    </source>
</evidence>
<dbReference type="GO" id="GO:0008234">
    <property type="term" value="F:cysteine-type peptidase activity"/>
    <property type="evidence" value="ECO:0007669"/>
    <property type="project" value="InterPro"/>
</dbReference>
<dbReference type="STRING" id="3088.A0A383WER1"/>
<dbReference type="GO" id="GO:0006508">
    <property type="term" value="P:proteolysis"/>
    <property type="evidence" value="ECO:0007669"/>
    <property type="project" value="InterPro"/>
</dbReference>
<accession>A0A383WER1</accession>
<reference evidence="3 4" key="1">
    <citation type="submission" date="2016-10" db="EMBL/GenBank/DDBJ databases">
        <authorList>
            <person name="Cai Z."/>
        </authorList>
    </citation>
    <scope>NUCLEOTIDE SEQUENCE [LARGE SCALE GENOMIC DNA]</scope>
</reference>
<name>A0A383WER1_TETOB</name>
<dbReference type="Pfam" id="PF00112">
    <property type="entry name" value="Peptidase_C1"/>
    <property type="match status" value="1"/>
</dbReference>
<dbReference type="Proteomes" id="UP000256970">
    <property type="component" value="Unassembled WGS sequence"/>
</dbReference>
<dbReference type="InterPro" id="IPR038765">
    <property type="entry name" value="Papain-like_cys_pep_sf"/>
</dbReference>
<dbReference type="EMBL" id="FNXT01001248">
    <property type="protein sequence ID" value="SZX76108.1"/>
    <property type="molecule type" value="Genomic_DNA"/>
</dbReference>
<feature type="domain" description="Peptidase C1A papain C-terminal" evidence="2">
    <location>
        <begin position="4"/>
        <end position="97"/>
    </location>
</feature>